<protein>
    <submittedName>
        <fullName evidence="4">Uncharacterized protein</fullName>
    </submittedName>
</protein>
<dbReference type="Gene3D" id="2.70.160.11">
    <property type="entry name" value="Hnrnp arginine n-methyltransferase1"/>
    <property type="match status" value="1"/>
</dbReference>
<dbReference type="InterPro" id="IPR029063">
    <property type="entry name" value="SAM-dependent_MTases_sf"/>
</dbReference>
<dbReference type="EMBL" id="LR877156">
    <property type="protein sequence ID" value="CAD2218870.1"/>
    <property type="molecule type" value="Genomic_DNA"/>
</dbReference>
<keyword evidence="2" id="KW-0489">Methyltransferase</keyword>
<dbReference type="Gene3D" id="3.40.50.150">
    <property type="entry name" value="Vaccinia Virus protein VP39"/>
    <property type="match status" value="1"/>
</dbReference>
<proteinExistence type="predicted"/>
<dbReference type="FunFam" id="3.40.50.150:FF:000433">
    <property type="entry name" value="Protein arginine N-methyltransferase 7"/>
    <property type="match status" value="1"/>
</dbReference>
<evidence type="ECO:0000256" key="3">
    <source>
        <dbReference type="SAM" id="MobiDB-lite"/>
    </source>
</evidence>
<keyword evidence="1 2" id="KW-0949">S-adenosyl-L-methionine</keyword>
<sequence length="412" mass="46528">MPPKKNVPSKKQSQPKKDGGNKHPQHNIGFLPPGAKRSQHQDPRAAPSYSPEELFGYRYEPHFPVAPRLRQCPSALIEAVNDFHYAMMNDLPRNEFYYNMLQQVIVPGETTVLEIGAGSGLLSMMAAKLGAKWVVAVEGSHEMSELAKENVRENNLQDKVTVYNMLSTDLTSRDLPSTPDVLVSEIFGTLLLGESALDYIEDVRRRKIISDKTQILPQFGVQYAVLVECDTLTEITAVSTWRDLNLSHVMALQDTSSVVFTKQYGFRMSSVPFKRLCEPIPLLEIDFCKNSSKDYRKKLPLHVTATESGTAHAWMYYWVASHPKTTAEGDRFVMSTDPEDTLKNFPRDMQWGQALQLVDSNADPKIPSPLAVEKGKSYDFNCSLSYDRVIMHIQYLKPSEEKKEAAKQEEAH</sequence>
<evidence type="ECO:0000313" key="5">
    <source>
        <dbReference type="Proteomes" id="UP000515908"/>
    </source>
</evidence>
<dbReference type="AlphaFoldDB" id="S9UAT8"/>
<dbReference type="CDD" id="cd02440">
    <property type="entry name" value="AdoMet_MTases"/>
    <property type="match status" value="1"/>
</dbReference>
<evidence type="ECO:0000256" key="1">
    <source>
        <dbReference type="ARBA" id="ARBA00022691"/>
    </source>
</evidence>
<evidence type="ECO:0000313" key="4">
    <source>
        <dbReference type="EMBL" id="CAD2218870.1"/>
    </source>
</evidence>
<dbReference type="OrthoDB" id="412876at2759"/>
<dbReference type="VEuPathDB" id="TriTrypDB:ADEAN_000636300"/>
<name>S9UAT8_9TRYP</name>
<dbReference type="PROSITE" id="PS51678">
    <property type="entry name" value="SAM_MT_PRMT"/>
    <property type="match status" value="1"/>
</dbReference>
<gene>
    <name evidence="4" type="ORF">ADEAN_000636300</name>
</gene>
<evidence type="ECO:0000256" key="2">
    <source>
        <dbReference type="PROSITE-ProRule" id="PRU01015"/>
    </source>
</evidence>
<organism evidence="4 5">
    <name type="scientific">Angomonas deanei</name>
    <dbReference type="NCBI Taxonomy" id="59799"/>
    <lineage>
        <taxon>Eukaryota</taxon>
        <taxon>Discoba</taxon>
        <taxon>Euglenozoa</taxon>
        <taxon>Kinetoplastea</taxon>
        <taxon>Metakinetoplastina</taxon>
        <taxon>Trypanosomatida</taxon>
        <taxon>Trypanosomatidae</taxon>
        <taxon>Strigomonadinae</taxon>
        <taxon>Angomonas</taxon>
    </lineage>
</organism>
<dbReference type="PANTHER" id="PTHR11006:SF4">
    <property type="entry name" value="PROTEIN ARGININE N-METHYLTRANSFERASE 7"/>
    <property type="match status" value="1"/>
</dbReference>
<reference evidence="4 5" key="1">
    <citation type="submission" date="2020-08" db="EMBL/GenBank/DDBJ databases">
        <authorList>
            <person name="Newling K."/>
            <person name="Davey J."/>
            <person name="Forrester S."/>
        </authorList>
    </citation>
    <scope>NUCLEOTIDE SEQUENCE [LARGE SCALE GENOMIC DNA]</scope>
    <source>
        <strain evidence="5">Crithidia deanei Carvalho (ATCC PRA-265)</strain>
    </source>
</reference>
<feature type="region of interest" description="Disordered" evidence="3">
    <location>
        <begin position="1"/>
        <end position="50"/>
    </location>
</feature>
<keyword evidence="5" id="KW-1185">Reference proteome</keyword>
<dbReference type="Proteomes" id="UP000515908">
    <property type="component" value="Chromosome 12"/>
</dbReference>
<dbReference type="SUPFAM" id="SSF53335">
    <property type="entry name" value="S-adenosyl-L-methionine-dependent methyltransferases"/>
    <property type="match status" value="1"/>
</dbReference>
<dbReference type="GO" id="GO:0042054">
    <property type="term" value="F:histone methyltransferase activity"/>
    <property type="evidence" value="ECO:0007669"/>
    <property type="project" value="TreeGrafter"/>
</dbReference>
<keyword evidence="2" id="KW-0808">Transferase</keyword>
<dbReference type="InterPro" id="IPR025799">
    <property type="entry name" value="Arg_MeTrfase"/>
</dbReference>
<dbReference type="Pfam" id="PF06325">
    <property type="entry name" value="PrmA"/>
    <property type="match status" value="1"/>
</dbReference>
<dbReference type="PANTHER" id="PTHR11006">
    <property type="entry name" value="PROTEIN ARGININE N-METHYLTRANSFERASE"/>
    <property type="match status" value="1"/>
</dbReference>
<dbReference type="GO" id="GO:0016274">
    <property type="term" value="F:protein-arginine N-methyltransferase activity"/>
    <property type="evidence" value="ECO:0007669"/>
    <property type="project" value="InterPro"/>
</dbReference>
<dbReference type="GO" id="GO:0032259">
    <property type="term" value="P:methylation"/>
    <property type="evidence" value="ECO:0007669"/>
    <property type="project" value="UniProtKB-KW"/>
</dbReference>
<accession>S9UAT8</accession>